<dbReference type="Proteomes" id="UP001141933">
    <property type="component" value="Unassembled WGS sequence"/>
</dbReference>
<keyword evidence="1" id="KW-0812">Transmembrane</keyword>
<proteinExistence type="predicted"/>
<evidence type="ECO:0000313" key="3">
    <source>
        <dbReference type="Proteomes" id="UP001141933"/>
    </source>
</evidence>
<keyword evidence="1" id="KW-1133">Transmembrane helix</keyword>
<accession>A0ABT4PKI8</accession>
<organism evidence="2 3">
    <name type="scientific">Phocaeicola acetigenes</name>
    <dbReference type="NCBI Taxonomy" id="3016083"/>
    <lineage>
        <taxon>Bacteria</taxon>
        <taxon>Pseudomonadati</taxon>
        <taxon>Bacteroidota</taxon>
        <taxon>Bacteroidia</taxon>
        <taxon>Bacteroidales</taxon>
        <taxon>Bacteroidaceae</taxon>
        <taxon>Phocaeicola</taxon>
    </lineage>
</organism>
<keyword evidence="3" id="KW-1185">Reference proteome</keyword>
<protein>
    <submittedName>
        <fullName evidence="2">Uncharacterized protein</fullName>
    </submittedName>
</protein>
<dbReference type="RefSeq" id="WP_178267197.1">
    <property type="nucleotide sequence ID" value="NZ_JAPZVM010000014.1"/>
</dbReference>
<gene>
    <name evidence="2" type="ORF">O6P32_12805</name>
</gene>
<reference evidence="2" key="1">
    <citation type="submission" date="2022-12" db="EMBL/GenBank/DDBJ databases">
        <title>Phocaeicola acetigenes sp. nov., isolated feces from a healthy human.</title>
        <authorList>
            <person name="Do H."/>
            <person name="Ha Y.B."/>
            <person name="Kim J.-S."/>
            <person name="Suh M.K."/>
            <person name="Kim H.S."/>
            <person name="Lee J.-S."/>
        </authorList>
    </citation>
    <scope>NUCLEOTIDE SEQUENCE</scope>
    <source>
        <strain evidence="2">KGMB11183</strain>
    </source>
</reference>
<keyword evidence="1" id="KW-0472">Membrane</keyword>
<evidence type="ECO:0000313" key="2">
    <source>
        <dbReference type="EMBL" id="MCZ8373576.1"/>
    </source>
</evidence>
<dbReference type="EMBL" id="JAPZVM010000014">
    <property type="protein sequence ID" value="MCZ8373576.1"/>
    <property type="molecule type" value="Genomic_DNA"/>
</dbReference>
<comment type="caution">
    <text evidence="2">The sequence shown here is derived from an EMBL/GenBank/DDBJ whole genome shotgun (WGS) entry which is preliminary data.</text>
</comment>
<sequence>MKTDSELAKKYGKKIPFKTPEGYFDNFTEQLMKQLPEKETVEMSEISMWERVKPWVYMVAMFCGLMFSIRVIVGEKPENKTDYTIESISELPDEYIEPLMEQTMMDDYTLYQYLTDADTPIYP</sequence>
<feature type="transmembrane region" description="Helical" evidence="1">
    <location>
        <begin position="55"/>
        <end position="73"/>
    </location>
</feature>
<evidence type="ECO:0000256" key="1">
    <source>
        <dbReference type="SAM" id="Phobius"/>
    </source>
</evidence>
<name>A0ABT4PKI8_9BACT</name>